<name>A0A937XJ19_UNCW3</name>
<dbReference type="Proteomes" id="UP000779900">
    <property type="component" value="Unassembled WGS sequence"/>
</dbReference>
<comment type="caution">
    <text evidence="5">The sequence shown here is derived from an EMBL/GenBank/DDBJ whole genome shotgun (WGS) entry which is preliminary data.</text>
</comment>
<reference evidence="5" key="1">
    <citation type="submission" date="2019-03" db="EMBL/GenBank/DDBJ databases">
        <title>Lake Tanganyika Metagenome-Assembled Genomes (MAGs).</title>
        <authorList>
            <person name="Tran P."/>
        </authorList>
    </citation>
    <scope>NUCLEOTIDE SEQUENCE</scope>
    <source>
        <strain evidence="5">K_DeepCast_150m_m2_040</strain>
    </source>
</reference>
<feature type="binding site" evidence="2">
    <location>
        <begin position="243"/>
        <end position="246"/>
    </location>
    <ligand>
        <name>substrate</name>
    </ligand>
</feature>
<evidence type="ECO:0000313" key="5">
    <source>
        <dbReference type="EMBL" id="MBM3332511.1"/>
    </source>
</evidence>
<dbReference type="InterPro" id="IPR029055">
    <property type="entry name" value="Ntn_hydrolases_N"/>
</dbReference>
<dbReference type="AlphaFoldDB" id="A0A937XJ19"/>
<dbReference type="Gene3D" id="3.60.20.30">
    <property type="entry name" value="(Glycosyl)asparaginase"/>
    <property type="match status" value="1"/>
</dbReference>
<protein>
    <submittedName>
        <fullName evidence="5">Asparaginase</fullName>
    </submittedName>
</protein>
<gene>
    <name evidence="5" type="ORF">FJY68_11800</name>
</gene>
<feature type="site" description="Cleavage; by autolysis" evidence="3">
    <location>
        <begin position="191"/>
        <end position="192"/>
    </location>
</feature>
<organism evidence="5 6">
    <name type="scientific">candidate division WOR-3 bacterium</name>
    <dbReference type="NCBI Taxonomy" id="2052148"/>
    <lineage>
        <taxon>Bacteria</taxon>
        <taxon>Bacteria division WOR-3</taxon>
    </lineage>
</organism>
<accession>A0A937XJ19</accession>
<dbReference type="GO" id="GO:0016811">
    <property type="term" value="F:hydrolase activity, acting on carbon-nitrogen (but not peptide) bonds, in linear amides"/>
    <property type="evidence" value="ECO:0007669"/>
    <property type="project" value="UniProtKB-ARBA"/>
</dbReference>
<dbReference type="Pfam" id="PF01112">
    <property type="entry name" value="Asparaginase_2"/>
    <property type="match status" value="1"/>
</dbReference>
<feature type="region of interest" description="Disordered" evidence="4">
    <location>
        <begin position="142"/>
        <end position="164"/>
    </location>
</feature>
<proteinExistence type="predicted"/>
<evidence type="ECO:0000313" key="6">
    <source>
        <dbReference type="Proteomes" id="UP000779900"/>
    </source>
</evidence>
<dbReference type="PANTHER" id="PTHR10188">
    <property type="entry name" value="L-ASPARAGINASE"/>
    <property type="match status" value="1"/>
</dbReference>
<dbReference type="SUPFAM" id="SSF56235">
    <property type="entry name" value="N-terminal nucleophile aminohydrolases (Ntn hydrolases)"/>
    <property type="match status" value="1"/>
</dbReference>
<feature type="binding site" evidence="2">
    <location>
        <begin position="220"/>
        <end position="223"/>
    </location>
    <ligand>
        <name>substrate</name>
    </ligand>
</feature>
<dbReference type="PANTHER" id="PTHR10188:SF6">
    <property type="entry name" value="N(4)-(BETA-N-ACETYLGLUCOSAMINYL)-L-ASPARAGINASE"/>
    <property type="match status" value="1"/>
</dbReference>
<dbReference type="EMBL" id="VGIR01000095">
    <property type="protein sequence ID" value="MBM3332511.1"/>
    <property type="molecule type" value="Genomic_DNA"/>
</dbReference>
<evidence type="ECO:0000256" key="3">
    <source>
        <dbReference type="PIRSR" id="PIRSR600246-3"/>
    </source>
</evidence>
<dbReference type="GO" id="GO:0005737">
    <property type="term" value="C:cytoplasm"/>
    <property type="evidence" value="ECO:0007669"/>
    <property type="project" value="TreeGrafter"/>
</dbReference>
<sequence>MTILANCEGGVGMKAAREVLERGGSALDAVEAGIRVVEADTSIDSVGRGGAPDLLGVVSCDAAVMDGATGRTGAVGNLRYFLHAVSVAREVMERLPHVMLVSEGAERFAREIGAQRAEMFTEEARARYERWMKEHSSAAEFREGGGSCAPPSPFPPPQGGGNRREGVECNLSGEELVRLAWESSREKTAGGTVVFLGLDGNGDIAAGTSTSGWAQCYPGRLGDSPVIGVGLYADNRYGACGCTHVGEMTIRACTARSVVLYMKAGAGVREACLEAVRDLRSLRGGYIGPVIIHAIDRRGTPCVISTGPVVKGLDYSYWGGAGDVEKRRAELAGPEVKSEEVL</sequence>
<evidence type="ECO:0000256" key="4">
    <source>
        <dbReference type="SAM" id="MobiDB-lite"/>
    </source>
</evidence>
<dbReference type="InterPro" id="IPR000246">
    <property type="entry name" value="Peptidase_T2"/>
</dbReference>
<evidence type="ECO:0000256" key="2">
    <source>
        <dbReference type="PIRSR" id="PIRSR600246-2"/>
    </source>
</evidence>
<feature type="active site" description="Nucleophile" evidence="1">
    <location>
        <position position="192"/>
    </location>
</feature>
<evidence type="ECO:0000256" key="1">
    <source>
        <dbReference type="PIRSR" id="PIRSR600246-1"/>
    </source>
</evidence>